<name>A0A081C865_VECG1</name>
<evidence type="ECO:0000313" key="10">
    <source>
        <dbReference type="Proteomes" id="UP000030661"/>
    </source>
</evidence>
<dbReference type="Proteomes" id="UP000030661">
    <property type="component" value="Unassembled WGS sequence"/>
</dbReference>
<evidence type="ECO:0000256" key="3">
    <source>
        <dbReference type="ARBA" id="ARBA00022692"/>
    </source>
</evidence>
<evidence type="ECO:0000256" key="5">
    <source>
        <dbReference type="ARBA" id="ARBA00023136"/>
    </source>
</evidence>
<dbReference type="EMBL" id="DF820474">
    <property type="protein sequence ID" value="GAK60770.1"/>
    <property type="molecule type" value="Genomic_DNA"/>
</dbReference>
<feature type="transmembrane region" description="Helical" evidence="7">
    <location>
        <begin position="253"/>
        <end position="276"/>
    </location>
</feature>
<keyword evidence="4 7" id="KW-1133">Transmembrane helix</keyword>
<dbReference type="Pfam" id="PF02687">
    <property type="entry name" value="FtsX"/>
    <property type="match status" value="1"/>
</dbReference>
<evidence type="ECO:0000256" key="2">
    <source>
        <dbReference type="ARBA" id="ARBA00022475"/>
    </source>
</evidence>
<dbReference type="GO" id="GO:0022857">
    <property type="term" value="F:transmembrane transporter activity"/>
    <property type="evidence" value="ECO:0007669"/>
    <property type="project" value="TreeGrafter"/>
</dbReference>
<evidence type="ECO:0000313" key="9">
    <source>
        <dbReference type="EMBL" id="GAK60770.1"/>
    </source>
</evidence>
<sequence>MLIPKLAFRNIMGAGLRTWLNVIVLSIAFVAIIWIQGMIEGMNNQAMTALVDSEYGGGQFWHRAYDPYDPFTLDEAHAPLSSTLTELMQKGQATPILAASGAIFPQGRIQSAQLRGIDPDQRILNIPTGVLKTDNPDIIPALIGGRMAEQTRLHIGDDVTVRWRDIHGTFDAADIRIVQIMSTTVQSIDSGQIWLPLENLRDMLAAPNEATLVVLAKDLDAVPADSEIWIYHGLEDLLKNIIELIKSKSMGSLIMYILLMGMALLAIFDTQVLAVFRRRKEMGTLMALGMPRGQIIGLFTLEGALHGLLALLVGAVYGIPLLIYSAAKGIALPVEMMDSTGFAISDTLYPSYGIQLVIGTTMIVLLTVTIVSFLPTRKIAKLKPTDALRGKVA</sequence>
<evidence type="ECO:0000256" key="7">
    <source>
        <dbReference type="SAM" id="Phobius"/>
    </source>
</evidence>
<accession>A0A081C865</accession>
<dbReference type="eggNOG" id="COG4591">
    <property type="taxonomic scope" value="Bacteria"/>
</dbReference>
<keyword evidence="10" id="KW-1185">Reference proteome</keyword>
<proteinExistence type="inferred from homology"/>
<dbReference type="AlphaFoldDB" id="A0A081C865"/>
<organism evidence="9">
    <name type="scientific">Vecturithrix granuli</name>
    <dbReference type="NCBI Taxonomy" id="1499967"/>
    <lineage>
        <taxon>Bacteria</taxon>
        <taxon>Candidatus Moduliflexota</taxon>
        <taxon>Candidatus Vecturitrichia</taxon>
        <taxon>Candidatus Vecturitrichales</taxon>
        <taxon>Candidatus Vecturitrichaceae</taxon>
        <taxon>Candidatus Vecturithrix</taxon>
    </lineage>
</organism>
<dbReference type="GO" id="GO:0005886">
    <property type="term" value="C:plasma membrane"/>
    <property type="evidence" value="ECO:0007669"/>
    <property type="project" value="UniProtKB-SubCell"/>
</dbReference>
<evidence type="ECO:0000256" key="4">
    <source>
        <dbReference type="ARBA" id="ARBA00022989"/>
    </source>
</evidence>
<dbReference type="PANTHER" id="PTHR30572:SF4">
    <property type="entry name" value="ABC TRANSPORTER PERMEASE YTRF"/>
    <property type="match status" value="1"/>
</dbReference>
<dbReference type="HOGENOM" id="CLU_000604_8_6_0"/>
<dbReference type="STRING" id="1499967.U27_00668"/>
<evidence type="ECO:0000256" key="6">
    <source>
        <dbReference type="ARBA" id="ARBA00038076"/>
    </source>
</evidence>
<dbReference type="InterPro" id="IPR003838">
    <property type="entry name" value="ABC3_permease_C"/>
</dbReference>
<gene>
    <name evidence="9" type="ORF">U27_00668</name>
</gene>
<feature type="transmembrane region" description="Helical" evidence="7">
    <location>
        <begin position="296"/>
        <end position="319"/>
    </location>
</feature>
<keyword evidence="3 7" id="KW-0812">Transmembrane</keyword>
<dbReference type="PANTHER" id="PTHR30572">
    <property type="entry name" value="MEMBRANE COMPONENT OF TRANSPORTER-RELATED"/>
    <property type="match status" value="1"/>
</dbReference>
<comment type="subcellular location">
    <subcellularLocation>
        <location evidence="1">Cell membrane</location>
        <topology evidence="1">Multi-pass membrane protein</topology>
    </subcellularLocation>
</comment>
<reference evidence="9" key="1">
    <citation type="journal article" date="2015" name="PeerJ">
        <title>First genomic representation of candidate bacterial phylum KSB3 points to enhanced environmental sensing as a trigger of wastewater bulking.</title>
        <authorList>
            <person name="Sekiguchi Y."/>
            <person name="Ohashi A."/>
            <person name="Parks D.H."/>
            <person name="Yamauchi T."/>
            <person name="Tyson G.W."/>
            <person name="Hugenholtz P."/>
        </authorList>
    </citation>
    <scope>NUCLEOTIDE SEQUENCE [LARGE SCALE GENOMIC DNA]</scope>
</reference>
<feature type="transmembrane region" description="Helical" evidence="7">
    <location>
        <begin position="20"/>
        <end position="39"/>
    </location>
</feature>
<evidence type="ECO:0000256" key="1">
    <source>
        <dbReference type="ARBA" id="ARBA00004651"/>
    </source>
</evidence>
<keyword evidence="2" id="KW-1003">Cell membrane</keyword>
<feature type="transmembrane region" description="Helical" evidence="7">
    <location>
        <begin position="352"/>
        <end position="374"/>
    </location>
</feature>
<keyword evidence="5 7" id="KW-0472">Membrane</keyword>
<protein>
    <recommendedName>
        <fullName evidence="8">ABC3 transporter permease C-terminal domain-containing protein</fullName>
    </recommendedName>
</protein>
<comment type="similarity">
    <text evidence="6">Belongs to the ABC-4 integral membrane protein family.</text>
</comment>
<dbReference type="InterPro" id="IPR050250">
    <property type="entry name" value="Macrolide_Exporter_MacB"/>
</dbReference>
<evidence type="ECO:0000259" key="8">
    <source>
        <dbReference type="Pfam" id="PF02687"/>
    </source>
</evidence>
<feature type="domain" description="ABC3 transporter permease C-terminal" evidence="8">
    <location>
        <begin position="254"/>
        <end position="384"/>
    </location>
</feature>